<protein>
    <submittedName>
        <fullName evidence="2">Uncharacterized protein</fullName>
    </submittedName>
</protein>
<evidence type="ECO:0000256" key="1">
    <source>
        <dbReference type="SAM" id="Coils"/>
    </source>
</evidence>
<dbReference type="GeneID" id="25737945"/>
<dbReference type="EMBL" id="KK100956">
    <property type="protein sequence ID" value="KIZ02892.1"/>
    <property type="molecule type" value="Genomic_DNA"/>
</dbReference>
<dbReference type="OrthoDB" id="558399at2759"/>
<dbReference type="Proteomes" id="UP000054498">
    <property type="component" value="Unassembled WGS sequence"/>
</dbReference>
<dbReference type="KEGG" id="mng:MNEG_5068"/>
<evidence type="ECO:0000313" key="2">
    <source>
        <dbReference type="EMBL" id="KIZ02892.1"/>
    </source>
</evidence>
<keyword evidence="1" id="KW-0175">Coiled coil</keyword>
<sequence>MDSLSAGQQRLEQRIDEGQQRLEQRIDEGQQHLEQRIDKVFVTQKQQHKQLAQQHKQLAQQHKQLAQQHKQLGQLQKQLTAVLAPARPDTDVHHLAERLASLQEFSHYLVLLVQQLERTGATRAAQVATAIQRLRQVLEEGATETTRIRQALGALRGALTRAAGARSGDHGASGSQEAGPEAGARQVWCLEPLRRCFKYLDATQGGTAPQHLLASGSLGVPLLVARAVGELWECVEFDAAPIVVVDERGVTIQTAEVKSSLAGLREGRKQVALRARVLGEALRLLAPDGQAPAPIHLEGTVYVFDNADVSGQLPAAQDIDGVVTTVEFVAG</sequence>
<feature type="coiled-coil region" evidence="1">
    <location>
        <begin position="1"/>
        <end position="78"/>
    </location>
</feature>
<accession>A0A0D2MR32</accession>
<proteinExistence type="predicted"/>
<name>A0A0D2MR32_9CHLO</name>
<gene>
    <name evidence="2" type="ORF">MNEG_5068</name>
</gene>
<dbReference type="RefSeq" id="XP_013901911.1">
    <property type="nucleotide sequence ID" value="XM_014046457.1"/>
</dbReference>
<organism evidence="2 3">
    <name type="scientific">Monoraphidium neglectum</name>
    <dbReference type="NCBI Taxonomy" id="145388"/>
    <lineage>
        <taxon>Eukaryota</taxon>
        <taxon>Viridiplantae</taxon>
        <taxon>Chlorophyta</taxon>
        <taxon>core chlorophytes</taxon>
        <taxon>Chlorophyceae</taxon>
        <taxon>CS clade</taxon>
        <taxon>Sphaeropleales</taxon>
        <taxon>Selenastraceae</taxon>
        <taxon>Monoraphidium</taxon>
    </lineage>
</organism>
<reference evidence="2 3" key="1">
    <citation type="journal article" date="2013" name="BMC Genomics">
        <title>Reconstruction of the lipid metabolism for the microalga Monoraphidium neglectum from its genome sequence reveals characteristics suitable for biofuel production.</title>
        <authorList>
            <person name="Bogen C."/>
            <person name="Al-Dilaimi A."/>
            <person name="Albersmeier A."/>
            <person name="Wichmann J."/>
            <person name="Grundmann M."/>
            <person name="Rupp O."/>
            <person name="Lauersen K.J."/>
            <person name="Blifernez-Klassen O."/>
            <person name="Kalinowski J."/>
            <person name="Goesmann A."/>
            <person name="Mussgnug J.H."/>
            <person name="Kruse O."/>
        </authorList>
    </citation>
    <scope>NUCLEOTIDE SEQUENCE [LARGE SCALE GENOMIC DNA]</scope>
    <source>
        <strain evidence="2 3">SAG 48.87</strain>
    </source>
</reference>
<dbReference type="AlphaFoldDB" id="A0A0D2MR32"/>
<evidence type="ECO:0000313" key="3">
    <source>
        <dbReference type="Proteomes" id="UP000054498"/>
    </source>
</evidence>
<keyword evidence="3" id="KW-1185">Reference proteome</keyword>